<keyword evidence="4" id="KW-0472">Membrane</keyword>
<dbReference type="EMBL" id="LFJN01000029">
    <property type="protein sequence ID" value="KPI36710.1"/>
    <property type="molecule type" value="Genomic_DNA"/>
</dbReference>
<reference evidence="6 7" key="1">
    <citation type="submission" date="2015-06" db="EMBL/GenBank/DDBJ databases">
        <title>Draft genome of the ant-associated black yeast Phialophora attae CBS 131958.</title>
        <authorList>
            <person name="Moreno L.F."/>
            <person name="Stielow B.J."/>
            <person name="de Hoog S."/>
            <person name="Vicente V.A."/>
            <person name="Weiss V.A."/>
            <person name="de Vries M."/>
            <person name="Cruz L.M."/>
            <person name="Souza E.M."/>
        </authorList>
    </citation>
    <scope>NUCLEOTIDE SEQUENCE [LARGE SCALE GENOMIC DNA]</scope>
    <source>
        <strain evidence="6 7">CBS 131958</strain>
    </source>
</reference>
<dbReference type="AlphaFoldDB" id="A0A0N1H460"/>
<dbReference type="RefSeq" id="XP_017996673.1">
    <property type="nucleotide sequence ID" value="XM_018138836.1"/>
</dbReference>
<proteinExistence type="predicted"/>
<dbReference type="PANTHER" id="PTHR35371">
    <property type="entry name" value="INNER MEMBRANE PROTEIN"/>
    <property type="match status" value="1"/>
</dbReference>
<dbReference type="SUPFAM" id="SSF161084">
    <property type="entry name" value="MAPEG domain-like"/>
    <property type="match status" value="1"/>
</dbReference>
<evidence type="ECO:0000256" key="2">
    <source>
        <dbReference type="ARBA" id="ARBA00022692"/>
    </source>
</evidence>
<dbReference type="PANTHER" id="PTHR35371:SF1">
    <property type="entry name" value="BLR7753 PROTEIN"/>
    <property type="match status" value="1"/>
</dbReference>
<protein>
    <submittedName>
        <fullName evidence="6">Uncharacterized protein</fullName>
    </submittedName>
</protein>
<feature type="region of interest" description="Disordered" evidence="5">
    <location>
        <begin position="1"/>
        <end position="36"/>
    </location>
</feature>
<dbReference type="InterPro" id="IPR023352">
    <property type="entry name" value="MAPEG-like_dom_sf"/>
</dbReference>
<keyword evidence="3" id="KW-1133">Transmembrane helix</keyword>
<comment type="subcellular location">
    <subcellularLocation>
        <location evidence="1">Membrane</location>
    </subcellularLocation>
</comment>
<evidence type="ECO:0000313" key="7">
    <source>
        <dbReference type="Proteomes" id="UP000038010"/>
    </source>
</evidence>
<evidence type="ECO:0000256" key="4">
    <source>
        <dbReference type="ARBA" id="ARBA00023136"/>
    </source>
</evidence>
<sequence length="245" mass="26511">MARPASGNDAVDRTKASANDAANRAKEVANDAANKADRVARENGIANPSAVSIGPIFAPLYIAFIPLTTYLSRTGLIRGTLNLALNLIPGTAPNAASLSTVTTNPRPHPRPSCPLHLRHLRRLRAFSAAGQAMSRAEGLDNNEPRRHTQDMEGMPYRLRAAHLNLMENFPGWAVAAALTASMASGLGREEQEVLTGLLGFHVFLKLFIYYPAYLLNFPPPRTLAHVMATASVINVCWRIAKGVRN</sequence>
<dbReference type="InterPro" id="IPR001129">
    <property type="entry name" value="Membr-assoc_MAPEG"/>
</dbReference>
<dbReference type="Pfam" id="PF01124">
    <property type="entry name" value="MAPEG"/>
    <property type="match status" value="1"/>
</dbReference>
<dbReference type="GeneID" id="28730716"/>
<organism evidence="6 7">
    <name type="scientific">Cyphellophora attinorum</name>
    <dbReference type="NCBI Taxonomy" id="1664694"/>
    <lineage>
        <taxon>Eukaryota</taxon>
        <taxon>Fungi</taxon>
        <taxon>Dikarya</taxon>
        <taxon>Ascomycota</taxon>
        <taxon>Pezizomycotina</taxon>
        <taxon>Eurotiomycetes</taxon>
        <taxon>Chaetothyriomycetidae</taxon>
        <taxon>Chaetothyriales</taxon>
        <taxon>Cyphellophoraceae</taxon>
        <taxon>Cyphellophora</taxon>
    </lineage>
</organism>
<evidence type="ECO:0000256" key="5">
    <source>
        <dbReference type="SAM" id="MobiDB-lite"/>
    </source>
</evidence>
<evidence type="ECO:0000313" key="6">
    <source>
        <dbReference type="EMBL" id="KPI36710.1"/>
    </source>
</evidence>
<dbReference type="Gene3D" id="1.20.120.550">
    <property type="entry name" value="Membrane associated eicosanoid/glutathione metabolism-like domain"/>
    <property type="match status" value="1"/>
</dbReference>
<dbReference type="GO" id="GO:0016020">
    <property type="term" value="C:membrane"/>
    <property type="evidence" value="ECO:0007669"/>
    <property type="project" value="UniProtKB-SubCell"/>
</dbReference>
<dbReference type="VEuPathDB" id="FungiDB:AB675_10091"/>
<dbReference type="Proteomes" id="UP000038010">
    <property type="component" value="Unassembled WGS sequence"/>
</dbReference>
<name>A0A0N1H460_9EURO</name>
<keyword evidence="7" id="KW-1185">Reference proteome</keyword>
<dbReference type="OrthoDB" id="2421200at2759"/>
<keyword evidence="2" id="KW-0812">Transmembrane</keyword>
<comment type="caution">
    <text evidence="6">The sequence shown here is derived from an EMBL/GenBank/DDBJ whole genome shotgun (WGS) entry which is preliminary data.</text>
</comment>
<accession>A0A0N1H460</accession>
<evidence type="ECO:0000256" key="3">
    <source>
        <dbReference type="ARBA" id="ARBA00022989"/>
    </source>
</evidence>
<feature type="compositionally biased region" description="Basic and acidic residues" evidence="5">
    <location>
        <begin position="23"/>
        <end position="36"/>
    </location>
</feature>
<gene>
    <name evidence="6" type="ORF">AB675_10091</name>
</gene>
<evidence type="ECO:0000256" key="1">
    <source>
        <dbReference type="ARBA" id="ARBA00004370"/>
    </source>
</evidence>